<accession>A0A087B9J9</accession>
<evidence type="ECO:0000313" key="2">
    <source>
        <dbReference type="EMBL" id="KFI67699.1"/>
    </source>
</evidence>
<sequence length="278" mass="30859">MRMLFDADLSVERLIPALSIESGTRITPEDTLVIFDEVQEVPRAMTSLKMFNEAAPEYDVLATGSALGIAMHPGFSFPVGKVSRLKLYPMSFVEFLYACKQYALAEMLESKDFPLINVMHDRVMTWLRYFMYTGGMPEIVEAFASTLPNPDFTAVRKLQNSLVSDYRDDFSKHVDMRDSPAVTTLRLNQVWDSIPSQLAKENKKFVCGVVRAGGRGKDFESAIQWLVDASLALRASAIAQAGTIAFPVTRIPLVPPPGIGRLDEVAPSCEPSNDQGQR</sequence>
<reference evidence="2 3" key="1">
    <citation type="submission" date="2014-03" db="EMBL/GenBank/DDBJ databases">
        <title>Genomics of Bifidobacteria.</title>
        <authorList>
            <person name="Ventura M."/>
            <person name="Milani C."/>
            <person name="Lugli G.A."/>
        </authorList>
    </citation>
    <scope>NUCLEOTIDE SEQUENCE [LARGE SCALE GENOMIC DNA]</scope>
    <source>
        <strain evidence="2 3">LMG 21814</strain>
    </source>
</reference>
<comment type="caution">
    <text evidence="2">The sequence shown here is derived from an EMBL/GenBank/DDBJ whole genome shotgun (WGS) entry which is preliminary data.</text>
</comment>
<dbReference type="EMBL" id="JGZA01000027">
    <property type="protein sequence ID" value="KFI67699.1"/>
    <property type="molecule type" value="Genomic_DNA"/>
</dbReference>
<dbReference type="Pfam" id="PF13173">
    <property type="entry name" value="AAA_14"/>
    <property type="match status" value="1"/>
</dbReference>
<dbReference type="Proteomes" id="UP000029024">
    <property type="component" value="Unassembled WGS sequence"/>
</dbReference>
<gene>
    <name evidence="2" type="ORF">BLSS_1724</name>
</gene>
<evidence type="ECO:0000313" key="3">
    <source>
        <dbReference type="Proteomes" id="UP000029024"/>
    </source>
</evidence>
<dbReference type="InterPro" id="IPR041682">
    <property type="entry name" value="AAA_14"/>
</dbReference>
<dbReference type="PANTHER" id="PTHR33295">
    <property type="entry name" value="ATPASE"/>
    <property type="match status" value="1"/>
</dbReference>
<evidence type="ECO:0000259" key="1">
    <source>
        <dbReference type="Pfam" id="PF13173"/>
    </source>
</evidence>
<organism evidence="2 3">
    <name type="scientific">Bifidobacterium longum subsp. suis</name>
    <dbReference type="NCBI Taxonomy" id="1695"/>
    <lineage>
        <taxon>Bacteria</taxon>
        <taxon>Bacillati</taxon>
        <taxon>Actinomycetota</taxon>
        <taxon>Actinomycetes</taxon>
        <taxon>Bifidobacteriales</taxon>
        <taxon>Bifidobacteriaceae</taxon>
        <taxon>Bifidobacterium</taxon>
    </lineage>
</organism>
<feature type="domain" description="AAA" evidence="1">
    <location>
        <begin position="26"/>
        <end position="96"/>
    </location>
</feature>
<dbReference type="PANTHER" id="PTHR33295:SF7">
    <property type="entry name" value="ATPASE"/>
    <property type="match status" value="1"/>
</dbReference>
<proteinExistence type="predicted"/>
<dbReference type="AlphaFoldDB" id="A0A087B9J9"/>
<name>A0A087B9J9_BIFLN</name>
<protein>
    <submittedName>
        <fullName evidence="2">Putative AAA superfamily ATPase</fullName>
    </submittedName>
</protein>
<dbReference type="RefSeq" id="WP_032684121.1">
    <property type="nucleotide sequence ID" value="NZ_JAERWB010000009.1"/>
</dbReference>